<feature type="compositionally biased region" description="Basic and acidic residues" evidence="4">
    <location>
        <begin position="393"/>
        <end position="407"/>
    </location>
</feature>
<proteinExistence type="predicted"/>
<dbReference type="InterPro" id="IPR044244">
    <property type="entry name" value="TTC27/Emw1"/>
</dbReference>
<keyword evidence="1" id="KW-0677">Repeat</keyword>
<dbReference type="InterPro" id="IPR019734">
    <property type="entry name" value="TPR_rpt"/>
</dbReference>
<name>A0A485KPU8_9STRA</name>
<dbReference type="EMBL" id="CAADRA010005214">
    <property type="protein sequence ID" value="VFT87120.1"/>
    <property type="molecule type" value="Genomic_DNA"/>
</dbReference>
<keyword evidence="7" id="KW-1185">Reference proteome</keyword>
<feature type="repeat" description="TPR" evidence="3">
    <location>
        <begin position="727"/>
        <end position="760"/>
    </location>
</feature>
<dbReference type="PROSITE" id="PS50005">
    <property type="entry name" value="TPR"/>
    <property type="match status" value="2"/>
</dbReference>
<feature type="repeat" description="TPR" evidence="3">
    <location>
        <begin position="693"/>
        <end position="726"/>
    </location>
</feature>
<feature type="region of interest" description="Disordered" evidence="4">
    <location>
        <begin position="393"/>
        <end position="415"/>
    </location>
</feature>
<dbReference type="Pfam" id="PF13432">
    <property type="entry name" value="TPR_16"/>
    <property type="match status" value="1"/>
</dbReference>
<reference evidence="6 7" key="1">
    <citation type="submission" date="2019-03" db="EMBL/GenBank/DDBJ databases">
        <authorList>
            <person name="Gaulin E."/>
            <person name="Dumas B."/>
        </authorList>
    </citation>
    <scope>NUCLEOTIDE SEQUENCE [LARGE SCALE GENOMIC DNA]</scope>
    <source>
        <strain evidence="6">CBS 568.67</strain>
    </source>
</reference>
<reference evidence="5" key="2">
    <citation type="submission" date="2019-06" db="EMBL/GenBank/DDBJ databases">
        <title>Genomics analysis of Aphanomyces spp. identifies a new class of oomycete effector associated with host adaptation.</title>
        <authorList>
            <person name="Gaulin E."/>
        </authorList>
    </citation>
    <scope>NUCLEOTIDE SEQUENCE</scope>
    <source>
        <strain evidence="5">CBS 578.67</strain>
    </source>
</reference>
<evidence type="ECO:0000256" key="3">
    <source>
        <dbReference type="PROSITE-ProRule" id="PRU00339"/>
    </source>
</evidence>
<accession>A0A485KPU8</accession>
<evidence type="ECO:0000256" key="4">
    <source>
        <dbReference type="SAM" id="MobiDB-lite"/>
    </source>
</evidence>
<evidence type="ECO:0000313" key="7">
    <source>
        <dbReference type="Proteomes" id="UP000332933"/>
    </source>
</evidence>
<evidence type="ECO:0000313" key="6">
    <source>
        <dbReference type="EMBL" id="VFT87120.1"/>
    </source>
</evidence>
<dbReference type="EMBL" id="VJMH01005193">
    <property type="protein sequence ID" value="KAF0699193.1"/>
    <property type="molecule type" value="Genomic_DNA"/>
</dbReference>
<sequence>MDSDSDDDVFNMNAVSLANAVDDDTLSIPEILQAAELAVIETDAAQIERLQLETSDAAALDTLELAHLVSQGQYADALRSAAVQSLFTKLQDAVPHHRSSSSHPCTWITNALEDIFLAHPSHATSLAYTVLYAGAAFLNLFVQLNYTGPAMEDAALADLLPLLCVLLDEGDAADKATLHRHAIVSLQVDGETPFSICEFPVFLEMGRVLLHFTGLQSRVNWSHSEAVDRVSKVVPLAAYIRQPRERNGAAQPLAPAVTQATRGLVTAAWWAGRALMTHQRLLLTKEPANTLWTETQFCFSFVVGATYPTDALTARAQLEWGLAQHFFDIKGKGRASFDDAMTTSGLRILMTGAMGKRTKYQVKSVAQMVLHAASKVENTVHASASAVAAADATHEDFGGRRGDKPVDVDGDGNPLSLEDQLVADGDATYRNITRDQADVDNILLEQVAFEETIVNTNLQVIDQAILLSFCLDVKNNNPADGLTTEQMMPYLTRVLDNPNNWMVYSTGLLERAWLECEMQRSRERAILQMQALVDQHTTRLTITQTSLKAIEDAAPASERMAFVYTLVFPPRYALKRDLAERYLSCGVYSSALEIFEELEMWDEVVQCHQLLDQPKRAEKLVRARLEVAPTPLMWCCLADLTDDVALYEKAWEASHHRFARAKRSWARKMYEQGRLAEAIGHLQQATTVAPMHTQAWFFLGSLAMRQEMWAVAFQAFTRVVQLAPDDGEAWGNLGSIHLRLGRHAEAFAAFQEALKQKRTLWQMWENFLLCAMEIAKYGDAMYAMHQLLDMRDKHERPVDHEMLAWLVQDIVYGKADKTDAGDDDEDAPSMAVVYPIDDDDDDIPIVTRAPPVSESNYKKQLAQLLGRVTSITTNNPKVWQVYAHYHDGCGNASKALECRLKECRALQKASWEHDQAAVELLCRAATRLAQNYMDEGSKASVHACRLYLRGIHKKAQVDFPTNDDVLAIEALLAQLETLEAQAK</sequence>
<organism evidence="6 7">
    <name type="scientific">Aphanomyces stellatus</name>
    <dbReference type="NCBI Taxonomy" id="120398"/>
    <lineage>
        <taxon>Eukaryota</taxon>
        <taxon>Sar</taxon>
        <taxon>Stramenopiles</taxon>
        <taxon>Oomycota</taxon>
        <taxon>Saprolegniomycetes</taxon>
        <taxon>Saprolegniales</taxon>
        <taxon>Verrucalvaceae</taxon>
        <taxon>Aphanomyces</taxon>
    </lineage>
</organism>
<protein>
    <submittedName>
        <fullName evidence="6">Aste57867_10245 protein</fullName>
    </submittedName>
</protein>
<evidence type="ECO:0000256" key="2">
    <source>
        <dbReference type="ARBA" id="ARBA00022803"/>
    </source>
</evidence>
<dbReference type="Proteomes" id="UP000332933">
    <property type="component" value="Unassembled WGS sequence"/>
</dbReference>
<dbReference type="OrthoDB" id="1936594at2759"/>
<evidence type="ECO:0000256" key="1">
    <source>
        <dbReference type="ARBA" id="ARBA00022737"/>
    </source>
</evidence>
<dbReference type="PANTHER" id="PTHR16193:SF0">
    <property type="entry name" value="TETRATRICOPEPTIDE REPEAT PROTEIN 27"/>
    <property type="match status" value="1"/>
</dbReference>
<dbReference type="SMART" id="SM00028">
    <property type="entry name" value="TPR"/>
    <property type="match status" value="3"/>
</dbReference>
<dbReference type="PANTHER" id="PTHR16193">
    <property type="entry name" value="TETRATRICOPEPTIDE REPEAT PROTEIN 27"/>
    <property type="match status" value="1"/>
</dbReference>
<gene>
    <name evidence="6" type="primary">Aste57867_10245</name>
    <name evidence="5" type="ORF">As57867_010206</name>
    <name evidence="6" type="ORF">ASTE57867_10245</name>
</gene>
<dbReference type="SUPFAM" id="SSF48452">
    <property type="entry name" value="TPR-like"/>
    <property type="match status" value="1"/>
</dbReference>
<dbReference type="AlphaFoldDB" id="A0A485KPU8"/>
<dbReference type="InterPro" id="IPR011990">
    <property type="entry name" value="TPR-like_helical_dom_sf"/>
</dbReference>
<dbReference type="Gene3D" id="1.25.40.10">
    <property type="entry name" value="Tetratricopeptide repeat domain"/>
    <property type="match status" value="1"/>
</dbReference>
<evidence type="ECO:0000313" key="5">
    <source>
        <dbReference type="EMBL" id="KAF0699193.1"/>
    </source>
</evidence>
<keyword evidence="2 3" id="KW-0802">TPR repeat</keyword>